<proteinExistence type="predicted"/>
<evidence type="ECO:0000313" key="2">
    <source>
        <dbReference type="EMBL" id="MBW8726948.1"/>
    </source>
</evidence>
<feature type="signal peptide" evidence="1">
    <location>
        <begin position="1"/>
        <end position="25"/>
    </location>
</feature>
<organism evidence="2 3">
    <name type="scientific">Inquilinus limosus</name>
    <dbReference type="NCBI Taxonomy" id="171674"/>
    <lineage>
        <taxon>Bacteria</taxon>
        <taxon>Pseudomonadati</taxon>
        <taxon>Pseudomonadota</taxon>
        <taxon>Alphaproteobacteria</taxon>
        <taxon>Rhodospirillales</taxon>
        <taxon>Rhodospirillaceae</taxon>
        <taxon>Inquilinus</taxon>
    </lineage>
</organism>
<evidence type="ECO:0000256" key="1">
    <source>
        <dbReference type="SAM" id="SignalP"/>
    </source>
</evidence>
<sequence length="90" mass="9807">MRSRLLAAGTAAAALLWGSAAPAQTADEARAFVDKAEADLAATSEYLNKASWVRATFITDDTQWLEAKANGEWTEKTSAYAQQARASWRR</sequence>
<protein>
    <submittedName>
        <fullName evidence="2">Uncharacterized protein</fullName>
    </submittedName>
</protein>
<dbReference type="AlphaFoldDB" id="A0A952FLL9"/>
<dbReference type="Proteomes" id="UP000700706">
    <property type="component" value="Unassembled WGS sequence"/>
</dbReference>
<gene>
    <name evidence="2" type="ORF">JF625_17610</name>
</gene>
<evidence type="ECO:0000313" key="3">
    <source>
        <dbReference type="Proteomes" id="UP000700706"/>
    </source>
</evidence>
<reference evidence="2" key="1">
    <citation type="submission" date="2020-06" db="EMBL/GenBank/DDBJ databases">
        <title>Stable isotope informed genome-resolved metagenomics uncovers potential trophic interactions in rhizosphere soil.</title>
        <authorList>
            <person name="Starr E.P."/>
            <person name="Shi S."/>
            <person name="Blazewicz S.J."/>
            <person name="Koch B.J."/>
            <person name="Probst A.J."/>
            <person name="Hungate B.A."/>
            <person name="Pett-Ridge J."/>
            <person name="Firestone M.K."/>
            <person name="Banfield J.F."/>
        </authorList>
    </citation>
    <scope>NUCLEOTIDE SEQUENCE</scope>
    <source>
        <strain evidence="2">YM_69_17</strain>
    </source>
</reference>
<comment type="caution">
    <text evidence="2">The sequence shown here is derived from an EMBL/GenBank/DDBJ whole genome shotgun (WGS) entry which is preliminary data.</text>
</comment>
<feature type="chain" id="PRO_5037093958" evidence="1">
    <location>
        <begin position="26"/>
        <end position="90"/>
    </location>
</feature>
<accession>A0A952FLL9</accession>
<name>A0A952FLL9_9PROT</name>
<keyword evidence="1" id="KW-0732">Signal</keyword>
<dbReference type="EMBL" id="JAEKLZ010000244">
    <property type="protein sequence ID" value="MBW8726948.1"/>
    <property type="molecule type" value="Genomic_DNA"/>
</dbReference>